<dbReference type="EMBL" id="SRLC01000001">
    <property type="protein sequence ID" value="TGE24828.1"/>
    <property type="molecule type" value="Genomic_DNA"/>
</dbReference>
<evidence type="ECO:0000256" key="2">
    <source>
        <dbReference type="SAM" id="Phobius"/>
    </source>
</evidence>
<feature type="region of interest" description="Disordered" evidence="1">
    <location>
        <begin position="49"/>
        <end position="69"/>
    </location>
</feature>
<evidence type="ECO:0000256" key="1">
    <source>
        <dbReference type="SAM" id="MobiDB-lite"/>
    </source>
</evidence>
<evidence type="ECO:0008006" key="5">
    <source>
        <dbReference type="Google" id="ProtNLM"/>
    </source>
</evidence>
<feature type="transmembrane region" description="Helical" evidence="2">
    <location>
        <begin position="14"/>
        <end position="36"/>
    </location>
</feature>
<keyword evidence="2" id="KW-0472">Membrane</keyword>
<proteinExistence type="predicted"/>
<dbReference type="AlphaFoldDB" id="A0A4Z0Q445"/>
<comment type="caution">
    <text evidence="3">The sequence shown here is derived from an EMBL/GenBank/DDBJ whole genome shotgun (WGS) entry which is preliminary data.</text>
</comment>
<sequence length="69" mass="7759">MDKNVLQSIAGIEIYPLISLAIFFLFFVGLLAYVLLSSRQHLRTMSRLPLAPDTPAETPNYHLNPDVLC</sequence>
<keyword evidence="2" id="KW-1133">Transmembrane helix</keyword>
<keyword evidence="2" id="KW-0812">Transmembrane</keyword>
<organism evidence="3 4">
    <name type="scientific">Hymenobacter aquaticus</name>
    <dbReference type="NCBI Taxonomy" id="1867101"/>
    <lineage>
        <taxon>Bacteria</taxon>
        <taxon>Pseudomonadati</taxon>
        <taxon>Bacteroidota</taxon>
        <taxon>Cytophagia</taxon>
        <taxon>Cytophagales</taxon>
        <taxon>Hymenobacteraceae</taxon>
        <taxon>Hymenobacter</taxon>
    </lineage>
</organism>
<dbReference type="OrthoDB" id="982086at2"/>
<protein>
    <recommendedName>
        <fullName evidence="5">CcoQ/FixQ family Cbb3-type cytochrome c oxidase assembly chaperone</fullName>
    </recommendedName>
</protein>
<evidence type="ECO:0000313" key="3">
    <source>
        <dbReference type="EMBL" id="TGE24828.1"/>
    </source>
</evidence>
<gene>
    <name evidence="3" type="ORF">E5K00_06395</name>
</gene>
<dbReference type="RefSeq" id="WP_135462406.1">
    <property type="nucleotide sequence ID" value="NZ_SRLC01000001.1"/>
</dbReference>
<reference evidence="3 4" key="1">
    <citation type="submission" date="2019-04" db="EMBL/GenBank/DDBJ databases">
        <authorList>
            <person name="Feng G."/>
            <person name="Zhang J."/>
            <person name="Zhu H."/>
        </authorList>
    </citation>
    <scope>NUCLEOTIDE SEQUENCE [LARGE SCALE GENOMIC DNA]</scope>
    <source>
        <strain evidence="3 4">JCM 31653</strain>
    </source>
</reference>
<accession>A0A4Z0Q445</accession>
<keyword evidence="4" id="KW-1185">Reference proteome</keyword>
<dbReference type="Proteomes" id="UP000297549">
    <property type="component" value="Unassembled WGS sequence"/>
</dbReference>
<evidence type="ECO:0000313" key="4">
    <source>
        <dbReference type="Proteomes" id="UP000297549"/>
    </source>
</evidence>
<name>A0A4Z0Q445_9BACT</name>